<accession>A0ABU5Z9H9</accession>
<evidence type="ECO:0000259" key="2">
    <source>
        <dbReference type="Pfam" id="PF18709"/>
    </source>
</evidence>
<evidence type="ECO:0000313" key="4">
    <source>
        <dbReference type="Proteomes" id="UP001311730"/>
    </source>
</evidence>
<organism evidence="3 4">
    <name type="scientific">Capnocytophaga gingivalis</name>
    <dbReference type="NCBI Taxonomy" id="1017"/>
    <lineage>
        <taxon>Bacteria</taxon>
        <taxon>Pseudomonadati</taxon>
        <taxon>Bacteroidota</taxon>
        <taxon>Flavobacteriia</taxon>
        <taxon>Flavobacteriales</taxon>
        <taxon>Flavobacteriaceae</taxon>
        <taxon>Capnocytophaga</taxon>
    </lineage>
</organism>
<feature type="domain" description="Dynamin N-terminal" evidence="1">
    <location>
        <begin position="84"/>
        <end position="177"/>
    </location>
</feature>
<protein>
    <submittedName>
        <fullName evidence="3">LeoA/HP0731 family dynamin-like GTPase</fullName>
    </submittedName>
</protein>
<gene>
    <name evidence="3" type="ORF">VJJ08_09965</name>
</gene>
<dbReference type="InterPro" id="IPR040576">
    <property type="entry name" value="DLP_helical"/>
</dbReference>
<name>A0ABU5Z9H9_9FLAO</name>
<dbReference type="Gene3D" id="3.40.50.300">
    <property type="entry name" value="P-loop containing nucleotide triphosphate hydrolases"/>
    <property type="match status" value="1"/>
</dbReference>
<proteinExistence type="predicted"/>
<dbReference type="Pfam" id="PF00350">
    <property type="entry name" value="Dynamin_N"/>
    <property type="match status" value="1"/>
</dbReference>
<sequence>MRNDTINHFERLKDQSRQKLLKVLEWAQRGKELGFDFSDDIQKIQNTIKNIDEEKIKVVLIGGFSEGKTTVAAAWLERIMDNMKINRSESSDAIEIYRPQGLESKCEIVDTPGLFGFKQKESGLKFEDITKKYISEAHLVLCVLNSVNPLKDSHSEVFRWLFRDLNKLSSTIFVLNKFDDVCDIEDSQEYEESFNIKKDSLIKQLDNFVKLTEEEKANLKVVAISANPYGRGLDTWLKDNSYEEVSKIDTLKEATNKTISENRSKLIANQQISVVKDVFFNKVNDIKLAFEQLNRELVAKKDSLNSLKFDLTSIEQEIKANLKLLKTELLNYVKGVKNRINGADVTTFGEIFSEEIGKDGVYFNDSLENIYIKYTNLNTAKIGILEKNLSNELDFREKLSDNVMKGMLKQGINGVKMIPVGQMRNFVLTGRNTISSLTGVSMKFKPWGAIKFAKGIGGVAAGIGVAMEVWDTIQKIRNANKVDKAKKELATYLDDFEKEIVKNFDENNVEEFAPAFHDMKSTFEEMVRQDKNISKTKEQIEEWYKSSNSIQDIGFEEIN</sequence>
<feature type="domain" description="Dynamin-like helical" evidence="2">
    <location>
        <begin position="211"/>
        <end position="534"/>
    </location>
</feature>
<dbReference type="Proteomes" id="UP001311730">
    <property type="component" value="Unassembled WGS sequence"/>
</dbReference>
<evidence type="ECO:0000313" key="3">
    <source>
        <dbReference type="EMBL" id="MEB3075619.1"/>
    </source>
</evidence>
<dbReference type="InterPro" id="IPR027417">
    <property type="entry name" value="P-loop_NTPase"/>
</dbReference>
<dbReference type="SUPFAM" id="SSF52540">
    <property type="entry name" value="P-loop containing nucleoside triphosphate hydrolases"/>
    <property type="match status" value="1"/>
</dbReference>
<dbReference type="EMBL" id="JAYKBW010000011">
    <property type="protein sequence ID" value="MEB3075619.1"/>
    <property type="molecule type" value="Genomic_DNA"/>
</dbReference>
<comment type="caution">
    <text evidence="3">The sequence shown here is derived from an EMBL/GenBank/DDBJ whole genome shotgun (WGS) entry which is preliminary data.</text>
</comment>
<dbReference type="NCBIfam" id="NF041922">
    <property type="entry name" value="DLP_LeoA_gen"/>
    <property type="match status" value="1"/>
</dbReference>
<evidence type="ECO:0000259" key="1">
    <source>
        <dbReference type="Pfam" id="PF00350"/>
    </source>
</evidence>
<dbReference type="InterPro" id="IPR045063">
    <property type="entry name" value="Dynamin_N"/>
</dbReference>
<keyword evidence="4" id="KW-1185">Reference proteome</keyword>
<dbReference type="InterPro" id="IPR049678">
    <property type="entry name" value="LeoA-like"/>
</dbReference>
<dbReference type="RefSeq" id="WP_323983791.1">
    <property type="nucleotide sequence ID" value="NZ_JAYKBW010000011.1"/>
</dbReference>
<dbReference type="Pfam" id="PF18709">
    <property type="entry name" value="DLP_helical"/>
    <property type="match status" value="1"/>
</dbReference>
<reference evidence="3 4" key="1">
    <citation type="submission" date="2023-12" db="EMBL/GenBank/DDBJ databases">
        <title>Genomic sequences of Capnocytophaga and Parvimonas strains.</title>
        <authorList>
            <person name="Watt R.M."/>
            <person name="Wang M."/>
            <person name="Yang T."/>
            <person name="Tong W.M."/>
        </authorList>
    </citation>
    <scope>NUCLEOTIDE SEQUENCE [LARGE SCALE GENOMIC DNA]</scope>
    <source>
        <strain evidence="3 4">CCUG 13096</strain>
    </source>
</reference>